<dbReference type="PRINTS" id="PR00367">
    <property type="entry name" value="ETHRSPELEMNT"/>
</dbReference>
<accession>A0A9D5BY13</accession>
<dbReference type="InterPro" id="IPR036955">
    <property type="entry name" value="AP2/ERF_dom_sf"/>
</dbReference>
<feature type="region of interest" description="Disordered" evidence="6">
    <location>
        <begin position="1"/>
        <end position="65"/>
    </location>
</feature>
<keyword evidence="3" id="KW-0238">DNA-binding</keyword>
<dbReference type="PANTHER" id="PTHR31194:SF202">
    <property type="entry name" value="ETHYLENE-RESPONSIVE TRANSCRIPTION FACTOR ERF070"/>
    <property type="match status" value="1"/>
</dbReference>
<feature type="region of interest" description="Disordered" evidence="6">
    <location>
        <begin position="178"/>
        <end position="203"/>
    </location>
</feature>
<dbReference type="GO" id="GO:0003677">
    <property type="term" value="F:DNA binding"/>
    <property type="evidence" value="ECO:0007669"/>
    <property type="project" value="UniProtKB-KW"/>
</dbReference>
<dbReference type="InterPro" id="IPR016177">
    <property type="entry name" value="DNA-bd_dom_sf"/>
</dbReference>
<dbReference type="OrthoDB" id="787010at2759"/>
<keyword evidence="9" id="KW-1185">Reference proteome</keyword>
<dbReference type="GO" id="GO:0003700">
    <property type="term" value="F:DNA-binding transcription factor activity"/>
    <property type="evidence" value="ECO:0007669"/>
    <property type="project" value="InterPro"/>
</dbReference>
<dbReference type="GO" id="GO:0005634">
    <property type="term" value="C:nucleus"/>
    <property type="evidence" value="ECO:0007669"/>
    <property type="project" value="UniProtKB-SubCell"/>
</dbReference>
<dbReference type="PROSITE" id="PS51032">
    <property type="entry name" value="AP2_ERF"/>
    <property type="match status" value="1"/>
</dbReference>
<organism evidence="8 9">
    <name type="scientific">Dioscorea zingiberensis</name>
    <dbReference type="NCBI Taxonomy" id="325984"/>
    <lineage>
        <taxon>Eukaryota</taxon>
        <taxon>Viridiplantae</taxon>
        <taxon>Streptophyta</taxon>
        <taxon>Embryophyta</taxon>
        <taxon>Tracheophyta</taxon>
        <taxon>Spermatophyta</taxon>
        <taxon>Magnoliopsida</taxon>
        <taxon>Liliopsida</taxon>
        <taxon>Dioscoreales</taxon>
        <taxon>Dioscoreaceae</taxon>
        <taxon>Dioscorea</taxon>
    </lineage>
</organism>
<feature type="compositionally biased region" description="Basic and acidic residues" evidence="6">
    <location>
        <begin position="18"/>
        <end position="34"/>
    </location>
</feature>
<feature type="compositionally biased region" description="Basic residues" evidence="6">
    <location>
        <begin position="88"/>
        <end position="100"/>
    </location>
</feature>
<keyword evidence="2" id="KW-0805">Transcription regulation</keyword>
<dbReference type="InterPro" id="IPR001471">
    <property type="entry name" value="AP2/ERF_dom"/>
</dbReference>
<evidence type="ECO:0000256" key="1">
    <source>
        <dbReference type="ARBA" id="ARBA00004123"/>
    </source>
</evidence>
<name>A0A9D5BY13_9LILI</name>
<sequence>MPGPQRSLLNQMRRSWRRSPDPKSKTRPESEPFFRKVSVVFSDPDATDSSSEEDEPESETRKRAKRVFREIPILSSFAINPVSSSISKPRKTLAHRRAKNGKLSPTSSSTGSSKHKGVRYRPWGKWAAEIRDPIKGVRVWLGTYDTEEEAALAYQAASRRIEDEKRLSASASAAAATAAAISGSSDEVPDPNPFSIPSPSSVLDLSKEADADPMLLTGFGLEMGPGECLPESPFWEHLASGSDLAGFDFPDLDEWMDFSSDI</sequence>
<gene>
    <name evidence="8" type="ORF">J5N97_027857</name>
</gene>
<evidence type="ECO:0000313" key="9">
    <source>
        <dbReference type="Proteomes" id="UP001085076"/>
    </source>
</evidence>
<evidence type="ECO:0000259" key="7">
    <source>
        <dbReference type="PROSITE" id="PS51032"/>
    </source>
</evidence>
<evidence type="ECO:0000256" key="2">
    <source>
        <dbReference type="ARBA" id="ARBA00023015"/>
    </source>
</evidence>
<dbReference type="SUPFAM" id="SSF54171">
    <property type="entry name" value="DNA-binding domain"/>
    <property type="match status" value="1"/>
</dbReference>
<reference evidence="8" key="2">
    <citation type="journal article" date="2022" name="Hortic Res">
        <title>The genome of Dioscorea zingiberensis sheds light on the biosynthesis, origin and evolution of the medicinally important diosgenin saponins.</title>
        <authorList>
            <person name="Li Y."/>
            <person name="Tan C."/>
            <person name="Li Z."/>
            <person name="Guo J."/>
            <person name="Li S."/>
            <person name="Chen X."/>
            <person name="Wang C."/>
            <person name="Dai X."/>
            <person name="Yang H."/>
            <person name="Song W."/>
            <person name="Hou L."/>
            <person name="Xu J."/>
            <person name="Tong Z."/>
            <person name="Xu A."/>
            <person name="Yuan X."/>
            <person name="Wang W."/>
            <person name="Yang Q."/>
            <person name="Chen L."/>
            <person name="Sun Z."/>
            <person name="Wang K."/>
            <person name="Pan B."/>
            <person name="Chen J."/>
            <person name="Bao Y."/>
            <person name="Liu F."/>
            <person name="Qi X."/>
            <person name="Gang D.R."/>
            <person name="Wen J."/>
            <person name="Li J."/>
        </authorList>
    </citation>
    <scope>NUCLEOTIDE SEQUENCE</scope>
    <source>
        <strain evidence="8">Dzin_1.0</strain>
    </source>
</reference>
<feature type="domain" description="AP2/ERF" evidence="7">
    <location>
        <begin position="114"/>
        <end position="172"/>
    </location>
</feature>
<protein>
    <recommendedName>
        <fullName evidence="7">AP2/ERF domain-containing protein</fullName>
    </recommendedName>
</protein>
<evidence type="ECO:0000256" key="6">
    <source>
        <dbReference type="SAM" id="MobiDB-lite"/>
    </source>
</evidence>
<dbReference type="Proteomes" id="UP001085076">
    <property type="component" value="Miscellaneous, Linkage group lg09"/>
</dbReference>
<dbReference type="CDD" id="cd00018">
    <property type="entry name" value="AP2"/>
    <property type="match status" value="1"/>
</dbReference>
<dbReference type="Gene3D" id="3.30.730.10">
    <property type="entry name" value="AP2/ERF domain"/>
    <property type="match status" value="1"/>
</dbReference>
<evidence type="ECO:0000256" key="4">
    <source>
        <dbReference type="ARBA" id="ARBA00023163"/>
    </source>
</evidence>
<keyword evidence="5" id="KW-0539">Nucleus</keyword>
<dbReference type="EMBL" id="JAGGNH010000009">
    <property type="protein sequence ID" value="KAJ0962735.1"/>
    <property type="molecule type" value="Genomic_DNA"/>
</dbReference>
<evidence type="ECO:0000256" key="3">
    <source>
        <dbReference type="ARBA" id="ARBA00023125"/>
    </source>
</evidence>
<reference evidence="8" key="1">
    <citation type="submission" date="2021-03" db="EMBL/GenBank/DDBJ databases">
        <authorList>
            <person name="Li Z."/>
            <person name="Yang C."/>
        </authorList>
    </citation>
    <scope>NUCLEOTIDE SEQUENCE</scope>
    <source>
        <strain evidence="8">Dzin_1.0</strain>
        <tissue evidence="8">Leaf</tissue>
    </source>
</reference>
<dbReference type="Pfam" id="PF00847">
    <property type="entry name" value="AP2"/>
    <property type="match status" value="1"/>
</dbReference>
<dbReference type="SMART" id="SM00380">
    <property type="entry name" value="AP2"/>
    <property type="match status" value="1"/>
</dbReference>
<dbReference type="AlphaFoldDB" id="A0A9D5BY13"/>
<evidence type="ECO:0000313" key="8">
    <source>
        <dbReference type="EMBL" id="KAJ0962735.1"/>
    </source>
</evidence>
<comment type="subcellular location">
    <subcellularLocation>
        <location evidence="1">Nucleus</location>
    </subcellularLocation>
</comment>
<proteinExistence type="predicted"/>
<dbReference type="PANTHER" id="PTHR31194">
    <property type="entry name" value="SHN SHINE , DNA BINDING / TRANSCRIPTION FACTOR"/>
    <property type="match status" value="1"/>
</dbReference>
<feature type="region of interest" description="Disordered" evidence="6">
    <location>
        <begin position="85"/>
        <end position="118"/>
    </location>
</feature>
<dbReference type="InterPro" id="IPR050913">
    <property type="entry name" value="AP2/ERF_ERF"/>
</dbReference>
<keyword evidence="4" id="KW-0804">Transcription</keyword>
<comment type="caution">
    <text evidence="8">The sequence shown here is derived from an EMBL/GenBank/DDBJ whole genome shotgun (WGS) entry which is preliminary data.</text>
</comment>
<evidence type="ECO:0000256" key="5">
    <source>
        <dbReference type="ARBA" id="ARBA00023242"/>
    </source>
</evidence>